<dbReference type="OrthoDB" id="2148056at2759"/>
<organism evidence="9 10">
    <name type="scientific">Rhizoclosmatium globosum</name>
    <dbReference type="NCBI Taxonomy" id="329046"/>
    <lineage>
        <taxon>Eukaryota</taxon>
        <taxon>Fungi</taxon>
        <taxon>Fungi incertae sedis</taxon>
        <taxon>Chytridiomycota</taxon>
        <taxon>Chytridiomycota incertae sedis</taxon>
        <taxon>Chytridiomycetes</taxon>
        <taxon>Chytridiales</taxon>
        <taxon>Chytriomycetaceae</taxon>
        <taxon>Rhizoclosmatium</taxon>
    </lineage>
</organism>
<dbReference type="InterPro" id="IPR036638">
    <property type="entry name" value="HLH_DNA-bd_sf"/>
</dbReference>
<evidence type="ECO:0000313" key="9">
    <source>
        <dbReference type="EMBL" id="ORY41027.1"/>
    </source>
</evidence>
<gene>
    <name evidence="9" type="ORF">BCR33DRAFT_719122</name>
</gene>
<feature type="region of interest" description="Disordered" evidence="7">
    <location>
        <begin position="218"/>
        <end position="288"/>
    </location>
</feature>
<dbReference type="SMART" id="SM00353">
    <property type="entry name" value="HLH"/>
    <property type="match status" value="1"/>
</dbReference>
<keyword evidence="4" id="KW-0804">Transcription</keyword>
<dbReference type="CDD" id="cd00083">
    <property type="entry name" value="bHLH_SF"/>
    <property type="match status" value="1"/>
</dbReference>
<evidence type="ECO:0000256" key="1">
    <source>
        <dbReference type="ARBA" id="ARBA00023015"/>
    </source>
</evidence>
<keyword evidence="2" id="KW-0238">DNA-binding</keyword>
<dbReference type="PROSITE" id="PS50888">
    <property type="entry name" value="BHLH"/>
    <property type="match status" value="1"/>
</dbReference>
<dbReference type="Pfam" id="PF00010">
    <property type="entry name" value="HLH"/>
    <property type="match status" value="1"/>
</dbReference>
<dbReference type="GO" id="GO:0046983">
    <property type="term" value="F:protein dimerization activity"/>
    <property type="evidence" value="ECO:0007669"/>
    <property type="project" value="InterPro"/>
</dbReference>
<feature type="compositionally biased region" description="Basic and acidic residues" evidence="7">
    <location>
        <begin position="278"/>
        <end position="288"/>
    </location>
</feature>
<proteinExistence type="predicted"/>
<protein>
    <recommendedName>
        <fullName evidence="8">BHLH domain-containing protein</fullName>
    </recommendedName>
</protein>
<evidence type="ECO:0000256" key="2">
    <source>
        <dbReference type="ARBA" id="ARBA00023125"/>
    </source>
</evidence>
<feature type="region of interest" description="Disordered" evidence="7">
    <location>
        <begin position="111"/>
        <end position="173"/>
    </location>
</feature>
<feature type="compositionally biased region" description="Low complexity" evidence="7">
    <location>
        <begin position="218"/>
        <end position="244"/>
    </location>
</feature>
<feature type="compositionally biased region" description="Low complexity" evidence="7">
    <location>
        <begin position="123"/>
        <end position="141"/>
    </location>
</feature>
<name>A0A1Y2C2C5_9FUNG</name>
<evidence type="ECO:0000256" key="3">
    <source>
        <dbReference type="ARBA" id="ARBA00023159"/>
    </source>
</evidence>
<dbReference type="Gene3D" id="4.10.280.10">
    <property type="entry name" value="Helix-loop-helix DNA-binding domain"/>
    <property type="match status" value="1"/>
</dbReference>
<evidence type="ECO:0000256" key="4">
    <source>
        <dbReference type="ARBA" id="ARBA00023163"/>
    </source>
</evidence>
<feature type="coiled-coil region" evidence="6">
    <location>
        <begin position="317"/>
        <end position="358"/>
    </location>
</feature>
<dbReference type="InterPro" id="IPR011598">
    <property type="entry name" value="bHLH_dom"/>
</dbReference>
<sequence length="362" mass="39896">MTQEEVNLITSLQFDSAAALRNRIGPDMSPSIGGTSSGLTPVFNHFDPFQPNGGIEQHEGGMEWGHLDTPPSALQPRSVPPPTPVFSRIVAASPLGSQVYTNDVSAPPFLFQSPIPQPQHQTSARSSVHISSPVSESIPSSRRNETRRSSPLSSERGSRSRSVTGSIHSDTSVRLTPAQIMELQPHQFNVLNNNPTVINTSIDVMQFNYSNAPLYVTSENSSRTSSASLSDSNSSPERSSSKGSDPLRPTTVTGGDAVLDLLEGIEGPRRNSAVENTSEQRRREFRREAERRRRELVRQSLHEIRRVLPSSSNLDSVASKERVLEKAAEYIAELQRTESEKANMIDDLEKEIEAMKKELMKK</sequence>
<dbReference type="GO" id="GO:0045944">
    <property type="term" value="P:positive regulation of transcription by RNA polymerase II"/>
    <property type="evidence" value="ECO:0007669"/>
    <property type="project" value="TreeGrafter"/>
</dbReference>
<feature type="compositionally biased region" description="Polar residues" evidence="7">
    <location>
        <begin position="163"/>
        <end position="173"/>
    </location>
</feature>
<dbReference type="GO" id="GO:0090575">
    <property type="term" value="C:RNA polymerase II transcription regulator complex"/>
    <property type="evidence" value="ECO:0007669"/>
    <property type="project" value="TreeGrafter"/>
</dbReference>
<dbReference type="PANTHER" id="PTHR10328:SF3">
    <property type="entry name" value="PROTEIN MAX"/>
    <property type="match status" value="1"/>
</dbReference>
<evidence type="ECO:0000313" key="10">
    <source>
        <dbReference type="Proteomes" id="UP000193642"/>
    </source>
</evidence>
<evidence type="ECO:0000256" key="6">
    <source>
        <dbReference type="SAM" id="Coils"/>
    </source>
</evidence>
<evidence type="ECO:0000256" key="5">
    <source>
        <dbReference type="ARBA" id="ARBA00023242"/>
    </source>
</evidence>
<keyword evidence="10" id="KW-1185">Reference proteome</keyword>
<evidence type="ECO:0000256" key="7">
    <source>
        <dbReference type="SAM" id="MobiDB-lite"/>
    </source>
</evidence>
<comment type="caution">
    <text evidence="9">The sequence shown here is derived from an EMBL/GenBank/DDBJ whole genome shotgun (WGS) entry which is preliminary data.</text>
</comment>
<reference evidence="9 10" key="1">
    <citation type="submission" date="2016-07" db="EMBL/GenBank/DDBJ databases">
        <title>Pervasive Adenine N6-methylation of Active Genes in Fungi.</title>
        <authorList>
            <consortium name="DOE Joint Genome Institute"/>
            <person name="Mondo S.J."/>
            <person name="Dannebaum R.O."/>
            <person name="Kuo R.C."/>
            <person name="Labutti K."/>
            <person name="Haridas S."/>
            <person name="Kuo A."/>
            <person name="Salamov A."/>
            <person name="Ahrendt S.R."/>
            <person name="Lipzen A."/>
            <person name="Sullivan W."/>
            <person name="Andreopoulos W.B."/>
            <person name="Clum A."/>
            <person name="Lindquist E."/>
            <person name="Daum C."/>
            <person name="Ramamoorthy G.K."/>
            <person name="Gryganskyi A."/>
            <person name="Culley D."/>
            <person name="Magnuson J.K."/>
            <person name="James T.Y."/>
            <person name="O'Malley M.A."/>
            <person name="Stajich J.E."/>
            <person name="Spatafora J.W."/>
            <person name="Visel A."/>
            <person name="Grigoriev I.V."/>
        </authorList>
    </citation>
    <scope>NUCLEOTIDE SEQUENCE [LARGE SCALE GENOMIC DNA]</scope>
    <source>
        <strain evidence="9 10">JEL800</strain>
    </source>
</reference>
<dbReference type="PANTHER" id="PTHR10328">
    <property type="entry name" value="PROTEIN MAX MYC-ASSOCIATED FACTOR X"/>
    <property type="match status" value="1"/>
</dbReference>
<dbReference type="GO" id="GO:0003677">
    <property type="term" value="F:DNA binding"/>
    <property type="evidence" value="ECO:0007669"/>
    <property type="project" value="UniProtKB-KW"/>
</dbReference>
<dbReference type="SUPFAM" id="SSF47459">
    <property type="entry name" value="HLH, helix-loop-helix DNA-binding domain"/>
    <property type="match status" value="1"/>
</dbReference>
<accession>A0A1Y2C2C5</accession>
<dbReference type="Proteomes" id="UP000193642">
    <property type="component" value="Unassembled WGS sequence"/>
</dbReference>
<evidence type="ECO:0000259" key="8">
    <source>
        <dbReference type="PROSITE" id="PS50888"/>
    </source>
</evidence>
<feature type="domain" description="BHLH" evidence="8">
    <location>
        <begin position="281"/>
        <end position="334"/>
    </location>
</feature>
<keyword evidence="5" id="KW-0539">Nucleus</keyword>
<keyword evidence="6" id="KW-0175">Coiled coil</keyword>
<dbReference type="EMBL" id="MCGO01000033">
    <property type="protein sequence ID" value="ORY41027.1"/>
    <property type="molecule type" value="Genomic_DNA"/>
</dbReference>
<keyword evidence="3" id="KW-0010">Activator</keyword>
<dbReference type="GO" id="GO:0003700">
    <property type="term" value="F:DNA-binding transcription factor activity"/>
    <property type="evidence" value="ECO:0007669"/>
    <property type="project" value="TreeGrafter"/>
</dbReference>
<keyword evidence="1" id="KW-0805">Transcription regulation</keyword>
<dbReference type="AlphaFoldDB" id="A0A1Y2C2C5"/>